<protein>
    <recommendedName>
        <fullName evidence="2">Endonuclease/exonuclease/phosphatase domain-containing protein</fullName>
    </recommendedName>
</protein>
<comment type="caution">
    <text evidence="3">The sequence shown here is derived from an EMBL/GenBank/DDBJ whole genome shotgun (WGS) entry which is preliminary data.</text>
</comment>
<dbReference type="Pfam" id="PF03372">
    <property type="entry name" value="Exo_endo_phos"/>
    <property type="match status" value="1"/>
</dbReference>
<evidence type="ECO:0000313" key="3">
    <source>
        <dbReference type="EMBL" id="MXG89123.1"/>
    </source>
</evidence>
<sequence length="296" mass="31263">MIRKLATSAALVALAGLQLAFMPGRAQAAQQFDVISVNISGDELAGDSSALASLNNQITSATDAVVVVESCRSQFEAFKAGHQNWSTHFWSEGTRSTCQNGPYAGELVSFIASRNPMSNLTTTDMTDGAAGRNIGMPCADVGGFNVTLCAVHLIAGGDERKGDRKTQIGELNDALRAKWNAQPVVVAGDFNTTPDSGEMNDMYRLTKSGTFQGAGQFHEADMTDPANPSTKPSTVTCNSAQSACRWGQTTRAGGVNKIDYIFFNRQFTSIGSLTASTFAQGANQDHRGVKGSAMIG</sequence>
<reference evidence="3 4" key="1">
    <citation type="submission" date="2019-12" db="EMBL/GenBank/DDBJ databases">
        <authorList>
            <person name="Kun Z."/>
        </authorList>
    </citation>
    <scope>NUCLEOTIDE SEQUENCE [LARGE SCALE GENOMIC DNA]</scope>
    <source>
        <strain evidence="3 4">YIM 123512</strain>
    </source>
</reference>
<keyword evidence="4" id="KW-1185">Reference proteome</keyword>
<dbReference type="RefSeq" id="WP_160876232.1">
    <property type="nucleotide sequence ID" value="NZ_WUEK01000003.1"/>
</dbReference>
<dbReference type="GO" id="GO:0003824">
    <property type="term" value="F:catalytic activity"/>
    <property type="evidence" value="ECO:0007669"/>
    <property type="project" value="InterPro"/>
</dbReference>
<proteinExistence type="predicted"/>
<feature type="signal peptide" evidence="1">
    <location>
        <begin position="1"/>
        <end position="28"/>
    </location>
</feature>
<dbReference type="Proteomes" id="UP000473325">
    <property type="component" value="Unassembled WGS sequence"/>
</dbReference>
<dbReference type="SUPFAM" id="SSF56219">
    <property type="entry name" value="DNase I-like"/>
    <property type="match status" value="1"/>
</dbReference>
<dbReference type="InterPro" id="IPR005135">
    <property type="entry name" value="Endo/exonuclease/phosphatase"/>
</dbReference>
<name>A0A6L7EP84_9ACTN</name>
<evidence type="ECO:0000256" key="1">
    <source>
        <dbReference type="SAM" id="SignalP"/>
    </source>
</evidence>
<keyword evidence="1" id="KW-0732">Signal</keyword>
<organism evidence="3 4">
    <name type="scientific">Nocardioides flavescens</name>
    <dbReference type="NCBI Taxonomy" id="2691959"/>
    <lineage>
        <taxon>Bacteria</taxon>
        <taxon>Bacillati</taxon>
        <taxon>Actinomycetota</taxon>
        <taxon>Actinomycetes</taxon>
        <taxon>Propionibacteriales</taxon>
        <taxon>Nocardioidaceae</taxon>
        <taxon>Nocardioides</taxon>
    </lineage>
</organism>
<feature type="domain" description="Endonuclease/exonuclease/phosphatase" evidence="2">
    <location>
        <begin position="36"/>
        <end position="272"/>
    </location>
</feature>
<dbReference type="Gene3D" id="3.60.10.10">
    <property type="entry name" value="Endonuclease/exonuclease/phosphatase"/>
    <property type="match status" value="1"/>
</dbReference>
<dbReference type="AlphaFoldDB" id="A0A6L7EP84"/>
<dbReference type="InterPro" id="IPR036691">
    <property type="entry name" value="Endo/exonu/phosph_ase_sf"/>
</dbReference>
<accession>A0A6L7EP84</accession>
<dbReference type="EMBL" id="WUEK01000003">
    <property type="protein sequence ID" value="MXG89123.1"/>
    <property type="molecule type" value="Genomic_DNA"/>
</dbReference>
<evidence type="ECO:0000259" key="2">
    <source>
        <dbReference type="Pfam" id="PF03372"/>
    </source>
</evidence>
<feature type="chain" id="PRO_5026694141" description="Endonuclease/exonuclease/phosphatase domain-containing protein" evidence="1">
    <location>
        <begin position="29"/>
        <end position="296"/>
    </location>
</feature>
<gene>
    <name evidence="3" type="ORF">GRQ65_06120</name>
</gene>
<evidence type="ECO:0000313" key="4">
    <source>
        <dbReference type="Proteomes" id="UP000473325"/>
    </source>
</evidence>